<dbReference type="InterPro" id="IPR000086">
    <property type="entry name" value="NUDIX_hydrolase_dom"/>
</dbReference>
<organism evidence="3 4">
    <name type="scientific">Cronartium quercuum f. sp. fusiforme G11</name>
    <dbReference type="NCBI Taxonomy" id="708437"/>
    <lineage>
        <taxon>Eukaryota</taxon>
        <taxon>Fungi</taxon>
        <taxon>Dikarya</taxon>
        <taxon>Basidiomycota</taxon>
        <taxon>Pucciniomycotina</taxon>
        <taxon>Pucciniomycetes</taxon>
        <taxon>Pucciniales</taxon>
        <taxon>Coleosporiaceae</taxon>
        <taxon>Cronartium</taxon>
    </lineage>
</organism>
<name>A0A9P6NUJ7_9BASI</name>
<dbReference type="PANTHER" id="PTHR11839:SF1">
    <property type="entry name" value="ADP-SUGAR PYROPHOSPHATASE"/>
    <property type="match status" value="1"/>
</dbReference>
<reference evidence="3" key="1">
    <citation type="submission" date="2013-11" db="EMBL/GenBank/DDBJ databases">
        <title>Genome sequence of the fusiform rust pathogen reveals effectors for host alternation and coevolution with pine.</title>
        <authorList>
            <consortium name="DOE Joint Genome Institute"/>
            <person name="Smith K."/>
            <person name="Pendleton A."/>
            <person name="Kubisiak T."/>
            <person name="Anderson C."/>
            <person name="Salamov A."/>
            <person name="Aerts A."/>
            <person name="Riley R."/>
            <person name="Clum A."/>
            <person name="Lindquist E."/>
            <person name="Ence D."/>
            <person name="Campbell M."/>
            <person name="Kronenberg Z."/>
            <person name="Feau N."/>
            <person name="Dhillon B."/>
            <person name="Hamelin R."/>
            <person name="Burleigh J."/>
            <person name="Smith J."/>
            <person name="Yandell M."/>
            <person name="Nelson C."/>
            <person name="Grigoriev I."/>
            <person name="Davis J."/>
        </authorList>
    </citation>
    <scope>NUCLEOTIDE SEQUENCE</scope>
    <source>
        <strain evidence="3">G11</strain>
    </source>
</reference>
<proteinExistence type="predicted"/>
<comment type="caution">
    <text evidence="3">The sequence shown here is derived from an EMBL/GenBank/DDBJ whole genome shotgun (WGS) entry which is preliminary data.</text>
</comment>
<dbReference type="OrthoDB" id="10249920at2759"/>
<protein>
    <recommendedName>
        <fullName evidence="2">Nudix hydrolase domain-containing protein</fullName>
    </recommendedName>
</protein>
<feature type="domain" description="Nudix hydrolase" evidence="2">
    <location>
        <begin position="78"/>
        <end position="224"/>
    </location>
</feature>
<evidence type="ECO:0000259" key="2">
    <source>
        <dbReference type="PROSITE" id="PS51462"/>
    </source>
</evidence>
<dbReference type="GO" id="GO:0006753">
    <property type="term" value="P:nucleoside phosphate metabolic process"/>
    <property type="evidence" value="ECO:0007669"/>
    <property type="project" value="TreeGrafter"/>
</dbReference>
<dbReference type="PROSITE" id="PS00893">
    <property type="entry name" value="NUDIX_BOX"/>
    <property type="match status" value="1"/>
</dbReference>
<dbReference type="CDD" id="cd18888">
    <property type="entry name" value="NUDIX_ADPRase_Nudt5"/>
    <property type="match status" value="1"/>
</dbReference>
<gene>
    <name evidence="3" type="ORF">CROQUDRAFT_131009</name>
</gene>
<evidence type="ECO:0000313" key="4">
    <source>
        <dbReference type="Proteomes" id="UP000886653"/>
    </source>
</evidence>
<dbReference type="Proteomes" id="UP000886653">
    <property type="component" value="Unassembled WGS sequence"/>
</dbReference>
<keyword evidence="4" id="KW-1185">Reference proteome</keyword>
<dbReference type="Pfam" id="PF00293">
    <property type="entry name" value="NUDIX"/>
    <property type="match status" value="1"/>
</dbReference>
<accession>A0A9P6NUJ7</accession>
<dbReference type="Gene3D" id="3.90.79.10">
    <property type="entry name" value="Nucleoside Triphosphate Pyrophosphohydrolase"/>
    <property type="match status" value="1"/>
</dbReference>
<dbReference type="GO" id="GO:0005634">
    <property type="term" value="C:nucleus"/>
    <property type="evidence" value="ECO:0007669"/>
    <property type="project" value="TreeGrafter"/>
</dbReference>
<dbReference type="PROSITE" id="PS51462">
    <property type="entry name" value="NUDIX"/>
    <property type="match status" value="1"/>
</dbReference>
<dbReference type="AlphaFoldDB" id="A0A9P6NUJ7"/>
<dbReference type="GO" id="GO:0047631">
    <property type="term" value="F:ADP-ribose diphosphatase activity"/>
    <property type="evidence" value="ECO:0007669"/>
    <property type="project" value="TreeGrafter"/>
</dbReference>
<dbReference type="PANTHER" id="PTHR11839">
    <property type="entry name" value="UDP/ADP-SUGAR PYROPHOSPHATASE"/>
    <property type="match status" value="1"/>
</dbReference>
<sequence length="233" mass="25593">MASQTLKKNAFELGTARILSTEPLDTSDAKWLGLKTINWIDEEGKERKWECAERKKNVSKPLPDHIDGKELSSTLKLHEQPPVAILALVSQPNQAVKVALVLQYRPPVGKVVVELPAGLVDGDEPVEATALRELYEETGYGKGEEDGGVASVKDVQRLMVCDPGLSNATMALVTIEVKLKSDAVPQPQPDEGEHIIVKLVELRSLKKTLDEYSSREGYTVDARLMHLAYGLSL</sequence>
<dbReference type="EMBL" id="MU167224">
    <property type="protein sequence ID" value="KAG0149806.1"/>
    <property type="molecule type" value="Genomic_DNA"/>
</dbReference>
<dbReference type="GO" id="GO:0019693">
    <property type="term" value="P:ribose phosphate metabolic process"/>
    <property type="evidence" value="ECO:0007669"/>
    <property type="project" value="TreeGrafter"/>
</dbReference>
<keyword evidence="1" id="KW-0378">Hydrolase</keyword>
<evidence type="ECO:0000313" key="3">
    <source>
        <dbReference type="EMBL" id="KAG0149806.1"/>
    </source>
</evidence>
<dbReference type="InterPro" id="IPR020084">
    <property type="entry name" value="NUDIX_hydrolase_CS"/>
</dbReference>
<dbReference type="SUPFAM" id="SSF55811">
    <property type="entry name" value="Nudix"/>
    <property type="match status" value="1"/>
</dbReference>
<dbReference type="InterPro" id="IPR015797">
    <property type="entry name" value="NUDIX_hydrolase-like_dom_sf"/>
</dbReference>
<evidence type="ECO:0000256" key="1">
    <source>
        <dbReference type="ARBA" id="ARBA00022801"/>
    </source>
</evidence>